<name>A0ABT0GU20_9HYPH</name>
<proteinExistence type="inferred from homology"/>
<evidence type="ECO:0000256" key="1">
    <source>
        <dbReference type="ARBA" id="ARBA00008270"/>
    </source>
</evidence>
<dbReference type="PIRSF" id="PIRSF016184">
    <property type="entry name" value="PhzC_PhzF"/>
    <property type="match status" value="1"/>
</dbReference>
<dbReference type="RefSeq" id="WP_248154311.1">
    <property type="nucleotide sequence ID" value="NZ_JALNMJ010000007.1"/>
</dbReference>
<dbReference type="NCBIfam" id="TIGR00654">
    <property type="entry name" value="PhzF_family"/>
    <property type="match status" value="1"/>
</dbReference>
<dbReference type="InterPro" id="IPR003719">
    <property type="entry name" value="Phenazine_PhzF-like"/>
</dbReference>
<dbReference type="Proteomes" id="UP001431221">
    <property type="component" value="Unassembled WGS sequence"/>
</dbReference>
<reference evidence="3" key="1">
    <citation type="submission" date="2022-04" db="EMBL/GenBank/DDBJ databases">
        <title>Roseibium sp. CAU 1639 isolated from mud.</title>
        <authorList>
            <person name="Kim W."/>
        </authorList>
    </citation>
    <scope>NUCLEOTIDE SEQUENCE</scope>
    <source>
        <strain evidence="3">CAU 1639</strain>
    </source>
</reference>
<comment type="caution">
    <text evidence="3">The sequence shown here is derived from an EMBL/GenBank/DDBJ whole genome shotgun (WGS) entry which is preliminary data.</text>
</comment>
<dbReference type="GO" id="GO:0016853">
    <property type="term" value="F:isomerase activity"/>
    <property type="evidence" value="ECO:0007669"/>
    <property type="project" value="UniProtKB-KW"/>
</dbReference>
<dbReference type="EMBL" id="JALNMJ010000007">
    <property type="protein sequence ID" value="MCK7612937.1"/>
    <property type="molecule type" value="Genomic_DNA"/>
</dbReference>
<gene>
    <name evidence="3" type="ORF">M0H32_12245</name>
</gene>
<protein>
    <submittedName>
        <fullName evidence="3">PhzF family phenazine biosynthesis isomerase</fullName>
    </submittedName>
</protein>
<evidence type="ECO:0000256" key="2">
    <source>
        <dbReference type="ARBA" id="ARBA00023235"/>
    </source>
</evidence>
<dbReference type="SUPFAM" id="SSF54506">
    <property type="entry name" value="Diaminopimelate epimerase-like"/>
    <property type="match status" value="1"/>
</dbReference>
<dbReference type="PANTHER" id="PTHR13774:SF39">
    <property type="entry name" value="BIOSYNTHESIS PROTEIN, PUTATIVE-RELATED"/>
    <property type="match status" value="1"/>
</dbReference>
<organism evidence="3 4">
    <name type="scientific">Roseibium sediminicola</name>
    <dbReference type="NCBI Taxonomy" id="2933272"/>
    <lineage>
        <taxon>Bacteria</taxon>
        <taxon>Pseudomonadati</taxon>
        <taxon>Pseudomonadota</taxon>
        <taxon>Alphaproteobacteria</taxon>
        <taxon>Hyphomicrobiales</taxon>
        <taxon>Stappiaceae</taxon>
        <taxon>Roseibium</taxon>
    </lineage>
</organism>
<dbReference type="Gene3D" id="3.10.310.10">
    <property type="entry name" value="Diaminopimelate Epimerase, Chain A, domain 1"/>
    <property type="match status" value="2"/>
</dbReference>
<evidence type="ECO:0000313" key="3">
    <source>
        <dbReference type="EMBL" id="MCK7612937.1"/>
    </source>
</evidence>
<sequence>METLPVRLYAAFAADETGGNMGAVVFEDLPLWPAARQRIAADLGAPTTGFVRHISEGRYETRFHSTRSEMDMCGHVTLAVFAALRDDGRIGPGSYIQETPAGEIGVEVTPDGAVTMHQPLPVFDRNEASREEIAPLLGLDPNLVWRVTASSTALRHVFVQLAEQETLASLQPQDTALREFCQDRSIDTIGVWCRQASGLGKAKVRLRDLCHGVGDPEEAASGTTNGALACDLFRSENLLPGAGGAAVLVAEQGFEMGRPSIVRTVLGTSGKDITSVSVGGYAALRMKGQFVL</sequence>
<comment type="similarity">
    <text evidence="1">Belongs to the PhzF family.</text>
</comment>
<dbReference type="PANTHER" id="PTHR13774">
    <property type="entry name" value="PHENAZINE BIOSYNTHESIS PROTEIN"/>
    <property type="match status" value="1"/>
</dbReference>
<keyword evidence="4" id="KW-1185">Reference proteome</keyword>
<accession>A0ABT0GU20</accession>
<dbReference type="Pfam" id="PF02567">
    <property type="entry name" value="PhzC-PhzF"/>
    <property type="match status" value="1"/>
</dbReference>
<evidence type="ECO:0000313" key="4">
    <source>
        <dbReference type="Proteomes" id="UP001431221"/>
    </source>
</evidence>
<keyword evidence="2 3" id="KW-0413">Isomerase</keyword>